<name>X1AED2_9ZZZZ</name>
<reference evidence="1" key="1">
    <citation type="journal article" date="2014" name="Front. Microbiol.">
        <title>High frequency of phylogenetically diverse reductive dehalogenase-homologous genes in deep subseafloor sedimentary metagenomes.</title>
        <authorList>
            <person name="Kawai M."/>
            <person name="Futagami T."/>
            <person name="Toyoda A."/>
            <person name="Takaki Y."/>
            <person name="Nishi S."/>
            <person name="Hori S."/>
            <person name="Arai W."/>
            <person name="Tsubouchi T."/>
            <person name="Morono Y."/>
            <person name="Uchiyama I."/>
            <person name="Ito T."/>
            <person name="Fujiyama A."/>
            <person name="Inagaki F."/>
            <person name="Takami H."/>
        </authorList>
    </citation>
    <scope>NUCLEOTIDE SEQUENCE</scope>
    <source>
        <strain evidence="1">Expedition CK06-06</strain>
    </source>
</reference>
<sequence length="85" mass="9305">MRKPIISITMGDPAGIGAEIIVKALSNKKIYKRSKPVVIGSKIVMKDALSFIPSSLMLNIIEDISQIKGEFGTINLIDLHNIQLD</sequence>
<organism evidence="1">
    <name type="scientific">marine sediment metagenome</name>
    <dbReference type="NCBI Taxonomy" id="412755"/>
    <lineage>
        <taxon>unclassified sequences</taxon>
        <taxon>metagenomes</taxon>
        <taxon>ecological metagenomes</taxon>
    </lineage>
</organism>
<feature type="non-terminal residue" evidence="1">
    <location>
        <position position="85"/>
    </location>
</feature>
<comment type="caution">
    <text evidence="1">The sequence shown here is derived from an EMBL/GenBank/DDBJ whole genome shotgun (WGS) entry which is preliminary data.</text>
</comment>
<dbReference type="SUPFAM" id="SSF53659">
    <property type="entry name" value="Isocitrate/Isopropylmalate dehydrogenase-like"/>
    <property type="match status" value="1"/>
</dbReference>
<proteinExistence type="predicted"/>
<evidence type="ECO:0000313" key="1">
    <source>
        <dbReference type="EMBL" id="GAG58416.1"/>
    </source>
</evidence>
<gene>
    <name evidence="1" type="ORF">S01H4_03600</name>
</gene>
<accession>X1AED2</accession>
<dbReference type="Gene3D" id="3.40.718.10">
    <property type="entry name" value="Isopropylmalate Dehydrogenase"/>
    <property type="match status" value="1"/>
</dbReference>
<evidence type="ECO:0008006" key="2">
    <source>
        <dbReference type="Google" id="ProtNLM"/>
    </source>
</evidence>
<protein>
    <recommendedName>
        <fullName evidence="2">4-hydroxythreonine-4-phosphate dehydrogenase PdxA</fullName>
    </recommendedName>
</protein>
<dbReference type="AlphaFoldDB" id="X1AED2"/>
<dbReference type="EMBL" id="BART01000898">
    <property type="protein sequence ID" value="GAG58416.1"/>
    <property type="molecule type" value="Genomic_DNA"/>
</dbReference>